<keyword evidence="10" id="KW-0906">Nuclear pore complex</keyword>
<dbReference type="GO" id="GO:0070762">
    <property type="term" value="C:nuclear pore transmembrane ring"/>
    <property type="evidence" value="ECO:0007669"/>
    <property type="project" value="TreeGrafter"/>
</dbReference>
<dbReference type="Pfam" id="PF09531">
    <property type="entry name" value="Ndc1_Nup"/>
    <property type="match status" value="1"/>
</dbReference>
<dbReference type="EMBL" id="MU032347">
    <property type="protein sequence ID" value="KAF3766508.1"/>
    <property type="molecule type" value="Genomic_DNA"/>
</dbReference>
<evidence type="ECO:0000256" key="11">
    <source>
        <dbReference type="ARBA" id="ARBA00023136"/>
    </source>
</evidence>
<reference evidence="15" key="1">
    <citation type="journal article" date="2020" name="Phytopathology">
        <title>Genome sequence of the chestnut blight fungus Cryphonectria parasitica EP155: A fundamental resource for an archetypical invasive plant pathogen.</title>
        <authorList>
            <person name="Crouch J.A."/>
            <person name="Dawe A."/>
            <person name="Aerts A."/>
            <person name="Barry K."/>
            <person name="Churchill A.C.L."/>
            <person name="Grimwood J."/>
            <person name="Hillman B."/>
            <person name="Milgroom M.G."/>
            <person name="Pangilinan J."/>
            <person name="Smith M."/>
            <person name="Salamov A."/>
            <person name="Schmutz J."/>
            <person name="Yadav J."/>
            <person name="Grigoriev I.V."/>
            <person name="Nuss D."/>
        </authorList>
    </citation>
    <scope>NUCLEOTIDE SEQUENCE</scope>
    <source>
        <strain evidence="15">EP155</strain>
    </source>
</reference>
<evidence type="ECO:0000256" key="6">
    <source>
        <dbReference type="ARBA" id="ARBA00022816"/>
    </source>
</evidence>
<dbReference type="GO" id="GO:0005816">
    <property type="term" value="C:spindle pole body"/>
    <property type="evidence" value="ECO:0007669"/>
    <property type="project" value="TreeGrafter"/>
</dbReference>
<evidence type="ECO:0000256" key="1">
    <source>
        <dbReference type="ARBA" id="ARBA00004232"/>
    </source>
</evidence>
<evidence type="ECO:0000256" key="13">
    <source>
        <dbReference type="SAM" id="MobiDB-lite"/>
    </source>
</evidence>
<keyword evidence="12" id="KW-0539">Nucleus</keyword>
<dbReference type="InterPro" id="IPR019049">
    <property type="entry name" value="Nucleoporin_prot_Ndc1/Nup"/>
</dbReference>
<feature type="compositionally biased region" description="Basic and acidic residues" evidence="13">
    <location>
        <begin position="635"/>
        <end position="654"/>
    </location>
</feature>
<feature type="transmembrane region" description="Helical" evidence="14">
    <location>
        <begin position="21"/>
        <end position="41"/>
    </location>
</feature>
<feature type="transmembrane region" description="Helical" evidence="14">
    <location>
        <begin position="211"/>
        <end position="231"/>
    </location>
</feature>
<comment type="similarity">
    <text evidence="3">Belongs to the NDC1 family.</text>
</comment>
<evidence type="ECO:0000256" key="10">
    <source>
        <dbReference type="ARBA" id="ARBA00023132"/>
    </source>
</evidence>
<evidence type="ECO:0000313" key="15">
    <source>
        <dbReference type="EMBL" id="KAF3766508.1"/>
    </source>
</evidence>
<evidence type="ECO:0000256" key="14">
    <source>
        <dbReference type="SAM" id="Phobius"/>
    </source>
</evidence>
<keyword evidence="7" id="KW-0653">Protein transport</keyword>
<sequence>MAPVRRAPYKDFLQASLQRRFSSTTTILLVIAYVESLLFAVCRSPRAIFSSWWSFFWLIFPIGPTGIRAFFIFLCGLTVVILRIAQYHVGIRTSNSGYQTFLKYAATSQTLEAIVSYTVSSLLFSQVYLWTSTANDLSWVVIQSGDRARLNEKPIFYTVHCLLFGLLQGILHIYRDDDRLLLRPVKLKEEQPAATNDKVAWQTRLSNDVPALASLAAMQSVAALVFSGILYHAAKLPDFMSGMTLRALAWRTALAFFRTFYTLPKTNMVPATLASVNAWMWLRCFSTGFMLLFMWLAGIKMFSMFLVRPPLKLGNPLTSESKDPNGSLLNGLKSKKLHIKSFAMWELALIARDFGPRRKAIYQDIDRKDGPAWSQVYALCHNIVKEMEARIDDCGKAPTPPSKELVPAANGPNAATERSLQVSNDPILLSTPTKKSKIENIIGKVAVRSPGQEPRLSPIVQKGYFQAKGVVQEVARQATSSDDLHSPIQKWTRQFLKSPFGKPFRNTLDQRLTVAVLGAPYAEPSLFINAISAVTKLALHSLAEDNYGNVQRDVSTIIRSFTALTVKLEKFRDDFPAHWTELDASRESPVVDAVLETLKEALRQLIESFGPYARDIRLTFADMRQARDAAGIPHRARETAAIEAARPPERRQVR</sequence>
<dbReference type="GO" id="GO:0006999">
    <property type="term" value="P:nuclear pore organization"/>
    <property type="evidence" value="ECO:0007669"/>
    <property type="project" value="TreeGrafter"/>
</dbReference>
<keyword evidence="5 14" id="KW-0812">Transmembrane</keyword>
<evidence type="ECO:0000313" key="16">
    <source>
        <dbReference type="Proteomes" id="UP000803844"/>
    </source>
</evidence>
<accession>A0A9P4Y4R5</accession>
<dbReference type="RefSeq" id="XP_040777469.1">
    <property type="nucleotide sequence ID" value="XM_040926144.1"/>
</dbReference>
<evidence type="ECO:0000256" key="8">
    <source>
        <dbReference type="ARBA" id="ARBA00022989"/>
    </source>
</evidence>
<comment type="subcellular location">
    <subcellularLocation>
        <location evidence="1">Nucleus membrane</location>
        <topology evidence="1">Multi-pass membrane protein</topology>
    </subcellularLocation>
    <subcellularLocation>
        <location evidence="2">Nucleus</location>
        <location evidence="2">Nuclear pore complex</location>
    </subcellularLocation>
</comment>
<keyword evidence="8 14" id="KW-1133">Transmembrane helix</keyword>
<protein>
    <recommendedName>
        <fullName evidence="17">Nucleoporin NDC1</fullName>
    </recommendedName>
</protein>
<evidence type="ECO:0000256" key="2">
    <source>
        <dbReference type="ARBA" id="ARBA00004567"/>
    </source>
</evidence>
<dbReference type="GO" id="GO:0031965">
    <property type="term" value="C:nuclear membrane"/>
    <property type="evidence" value="ECO:0007669"/>
    <property type="project" value="UniProtKB-SubCell"/>
</dbReference>
<dbReference type="Proteomes" id="UP000803844">
    <property type="component" value="Unassembled WGS sequence"/>
</dbReference>
<evidence type="ECO:0000256" key="4">
    <source>
        <dbReference type="ARBA" id="ARBA00022448"/>
    </source>
</evidence>
<dbReference type="PANTHER" id="PTHR13269:SF6">
    <property type="entry name" value="NUCLEOPORIN NDC1"/>
    <property type="match status" value="1"/>
</dbReference>
<name>A0A9P4Y4R5_CRYP1</name>
<dbReference type="PANTHER" id="PTHR13269">
    <property type="entry name" value="NUCLEOPORIN NDC1"/>
    <property type="match status" value="1"/>
</dbReference>
<evidence type="ECO:0000256" key="3">
    <source>
        <dbReference type="ARBA" id="ARBA00005760"/>
    </source>
</evidence>
<proteinExistence type="inferred from homology"/>
<feature type="transmembrane region" description="Helical" evidence="14">
    <location>
        <begin position="155"/>
        <end position="174"/>
    </location>
</feature>
<feature type="region of interest" description="Disordered" evidence="13">
    <location>
        <begin position="631"/>
        <end position="654"/>
    </location>
</feature>
<evidence type="ECO:0000256" key="7">
    <source>
        <dbReference type="ARBA" id="ARBA00022927"/>
    </source>
</evidence>
<gene>
    <name evidence="15" type="ORF">M406DRAFT_89291</name>
</gene>
<organism evidence="15 16">
    <name type="scientific">Cryphonectria parasitica (strain ATCC 38755 / EP155)</name>
    <dbReference type="NCBI Taxonomy" id="660469"/>
    <lineage>
        <taxon>Eukaryota</taxon>
        <taxon>Fungi</taxon>
        <taxon>Dikarya</taxon>
        <taxon>Ascomycota</taxon>
        <taxon>Pezizomycotina</taxon>
        <taxon>Sordariomycetes</taxon>
        <taxon>Sordariomycetidae</taxon>
        <taxon>Diaporthales</taxon>
        <taxon>Cryphonectriaceae</taxon>
        <taxon>Cryphonectria-Endothia species complex</taxon>
        <taxon>Cryphonectria</taxon>
    </lineage>
</organism>
<feature type="transmembrane region" description="Helical" evidence="14">
    <location>
        <begin position="53"/>
        <end position="82"/>
    </location>
</feature>
<evidence type="ECO:0000256" key="5">
    <source>
        <dbReference type="ARBA" id="ARBA00022692"/>
    </source>
</evidence>
<dbReference type="AlphaFoldDB" id="A0A9P4Y4R5"/>
<keyword evidence="16" id="KW-1185">Reference proteome</keyword>
<dbReference type="GO" id="GO:0015031">
    <property type="term" value="P:protein transport"/>
    <property type="evidence" value="ECO:0007669"/>
    <property type="project" value="UniProtKB-KW"/>
</dbReference>
<comment type="caution">
    <text evidence="15">The sequence shown here is derived from an EMBL/GenBank/DDBJ whole genome shotgun (WGS) entry which is preliminary data.</text>
</comment>
<keyword evidence="6" id="KW-0509">mRNA transport</keyword>
<keyword evidence="4" id="KW-0813">Transport</keyword>
<dbReference type="GO" id="GO:0051028">
    <property type="term" value="P:mRNA transport"/>
    <property type="evidence" value="ECO:0007669"/>
    <property type="project" value="UniProtKB-KW"/>
</dbReference>
<evidence type="ECO:0000256" key="12">
    <source>
        <dbReference type="ARBA" id="ARBA00023242"/>
    </source>
</evidence>
<evidence type="ECO:0000256" key="9">
    <source>
        <dbReference type="ARBA" id="ARBA00023010"/>
    </source>
</evidence>
<dbReference type="GO" id="GO:0070631">
    <property type="term" value="P:spindle pole body localization"/>
    <property type="evidence" value="ECO:0007669"/>
    <property type="project" value="TreeGrafter"/>
</dbReference>
<dbReference type="OrthoDB" id="67850at2759"/>
<keyword evidence="9" id="KW-0811">Translocation</keyword>
<dbReference type="GO" id="GO:0106166">
    <property type="term" value="F:spindle pole body-nuclear membrane anchor activity"/>
    <property type="evidence" value="ECO:0007669"/>
    <property type="project" value="TreeGrafter"/>
</dbReference>
<feature type="transmembrane region" description="Helical" evidence="14">
    <location>
        <begin position="280"/>
        <end position="299"/>
    </location>
</feature>
<evidence type="ECO:0008006" key="17">
    <source>
        <dbReference type="Google" id="ProtNLM"/>
    </source>
</evidence>
<dbReference type="GeneID" id="63843273"/>
<keyword evidence="11 14" id="KW-0472">Membrane</keyword>